<protein>
    <submittedName>
        <fullName evidence="5">AraC family transcriptional regulator</fullName>
    </submittedName>
</protein>
<evidence type="ECO:0000313" key="6">
    <source>
        <dbReference type="Proteomes" id="UP001652431"/>
    </source>
</evidence>
<dbReference type="SUPFAM" id="SSF46689">
    <property type="entry name" value="Homeodomain-like"/>
    <property type="match status" value="2"/>
</dbReference>
<dbReference type="RefSeq" id="WP_158368504.1">
    <property type="nucleotide sequence ID" value="NZ_JAOQJU010000002.1"/>
</dbReference>
<keyword evidence="2" id="KW-0238">DNA-binding</keyword>
<evidence type="ECO:0000256" key="2">
    <source>
        <dbReference type="ARBA" id="ARBA00023125"/>
    </source>
</evidence>
<keyword evidence="6" id="KW-1185">Reference proteome</keyword>
<evidence type="ECO:0000256" key="1">
    <source>
        <dbReference type="ARBA" id="ARBA00023015"/>
    </source>
</evidence>
<accession>A0ABT2RK78</accession>
<reference evidence="5 6" key="1">
    <citation type="journal article" date="2021" name="ISME Commun">
        <title>Automated analysis of genomic sequences facilitates high-throughput and comprehensive description of bacteria.</title>
        <authorList>
            <person name="Hitch T.C.A."/>
        </authorList>
    </citation>
    <scope>NUCLEOTIDE SEQUENCE [LARGE SCALE GENOMIC DNA]</scope>
    <source>
        <strain evidence="5 6">Sanger_03</strain>
    </source>
</reference>
<name>A0ABT2RK78_9FIRM</name>
<evidence type="ECO:0000313" key="5">
    <source>
        <dbReference type="EMBL" id="MCU6685783.1"/>
    </source>
</evidence>
<dbReference type="Gene3D" id="1.10.10.60">
    <property type="entry name" value="Homeodomain-like"/>
    <property type="match status" value="2"/>
</dbReference>
<organism evidence="5 6">
    <name type="scientific">Dorea acetigenes</name>
    <dbReference type="NCBI Taxonomy" id="2981787"/>
    <lineage>
        <taxon>Bacteria</taxon>
        <taxon>Bacillati</taxon>
        <taxon>Bacillota</taxon>
        <taxon>Clostridia</taxon>
        <taxon>Lachnospirales</taxon>
        <taxon>Lachnospiraceae</taxon>
        <taxon>Dorea</taxon>
    </lineage>
</organism>
<dbReference type="PANTHER" id="PTHR43280:SF28">
    <property type="entry name" value="HTH-TYPE TRANSCRIPTIONAL ACTIVATOR RHAS"/>
    <property type="match status" value="1"/>
</dbReference>
<dbReference type="Pfam" id="PF02311">
    <property type="entry name" value="AraC_binding"/>
    <property type="match status" value="1"/>
</dbReference>
<dbReference type="InterPro" id="IPR011051">
    <property type="entry name" value="RmlC_Cupin_sf"/>
</dbReference>
<proteinExistence type="predicted"/>
<dbReference type="InterPro" id="IPR009057">
    <property type="entry name" value="Homeodomain-like_sf"/>
</dbReference>
<dbReference type="InterPro" id="IPR003313">
    <property type="entry name" value="AraC-bd"/>
</dbReference>
<dbReference type="SUPFAM" id="SSF51182">
    <property type="entry name" value="RmlC-like cupins"/>
    <property type="match status" value="1"/>
</dbReference>
<dbReference type="Proteomes" id="UP001652431">
    <property type="component" value="Unassembled WGS sequence"/>
</dbReference>
<dbReference type="PANTHER" id="PTHR43280">
    <property type="entry name" value="ARAC-FAMILY TRANSCRIPTIONAL REGULATOR"/>
    <property type="match status" value="1"/>
</dbReference>
<feature type="domain" description="HTH araC/xylS-type" evidence="4">
    <location>
        <begin position="219"/>
        <end position="317"/>
    </location>
</feature>
<gene>
    <name evidence="5" type="ORF">OCV99_04270</name>
</gene>
<dbReference type="PROSITE" id="PS01124">
    <property type="entry name" value="HTH_ARAC_FAMILY_2"/>
    <property type="match status" value="1"/>
</dbReference>
<dbReference type="SMART" id="SM00342">
    <property type="entry name" value="HTH_ARAC"/>
    <property type="match status" value="1"/>
</dbReference>
<evidence type="ECO:0000256" key="3">
    <source>
        <dbReference type="ARBA" id="ARBA00023163"/>
    </source>
</evidence>
<dbReference type="CDD" id="cd02208">
    <property type="entry name" value="cupin_RmlC-like"/>
    <property type="match status" value="1"/>
</dbReference>
<dbReference type="EMBL" id="JAOQJU010000002">
    <property type="protein sequence ID" value="MCU6685783.1"/>
    <property type="molecule type" value="Genomic_DNA"/>
</dbReference>
<comment type="caution">
    <text evidence="5">The sequence shown here is derived from an EMBL/GenBank/DDBJ whole genome shotgun (WGS) entry which is preliminary data.</text>
</comment>
<keyword evidence="1" id="KW-0805">Transcription regulation</keyword>
<dbReference type="InterPro" id="IPR014710">
    <property type="entry name" value="RmlC-like_jellyroll"/>
</dbReference>
<sequence length="319" mass="37113">MKVNTIPMNDNMRELTQHGSVGFPIQYYVDEIFRFPNHSVPLHWHPELEFFVVRGGDVYIQIGKQVFQAEEGTGIFINANVLHGFWQKDENARCQCPNIVFSEELIASVGSRIYQEYIRPITMDGQMPYVLLKPDNLWEKEILQCLDRIFSLLQKYGDCGIFGKTPVLAFENGEIASPCYEMAVQSELNLVWQKLFSHKSEDPRVSFAKNEHLLQIRTQKMLCFIQNNYDKPISLPEIALAADVSKSEASRCFQAYLHTSPVRYLLWYRIEKAKQELLKNPGTIEQISRECGFQSFSYFCKMFRIQTGMTAKEYRHGKY</sequence>
<keyword evidence="3" id="KW-0804">Transcription</keyword>
<evidence type="ECO:0000259" key="4">
    <source>
        <dbReference type="PROSITE" id="PS01124"/>
    </source>
</evidence>
<dbReference type="Pfam" id="PF12833">
    <property type="entry name" value="HTH_18"/>
    <property type="match status" value="1"/>
</dbReference>
<dbReference type="Gene3D" id="2.60.120.10">
    <property type="entry name" value="Jelly Rolls"/>
    <property type="match status" value="1"/>
</dbReference>
<dbReference type="InterPro" id="IPR018060">
    <property type="entry name" value="HTH_AraC"/>
</dbReference>